<organism evidence="1 2">
    <name type="scientific">Thermomonospora curvata (strain ATCC 19995 / DSM 43183 / JCM 3096 / KCTC 9072 / NBRC 15933 / NCIMB 10081 / Henssen B9)</name>
    <dbReference type="NCBI Taxonomy" id="471852"/>
    <lineage>
        <taxon>Bacteria</taxon>
        <taxon>Bacillati</taxon>
        <taxon>Actinomycetota</taxon>
        <taxon>Actinomycetes</taxon>
        <taxon>Streptosporangiales</taxon>
        <taxon>Thermomonosporaceae</taxon>
        <taxon>Thermomonospora</taxon>
    </lineage>
</organism>
<gene>
    <name evidence="1" type="ordered locus">Tcur_1633</name>
</gene>
<accession>D1ABH3</accession>
<dbReference type="RefSeq" id="WP_012851993.1">
    <property type="nucleotide sequence ID" value="NC_013510.1"/>
</dbReference>
<keyword evidence="2" id="KW-1185">Reference proteome</keyword>
<dbReference type="EMBL" id="CP001738">
    <property type="protein sequence ID" value="ACY97209.1"/>
    <property type="molecule type" value="Genomic_DNA"/>
</dbReference>
<reference evidence="1 2" key="1">
    <citation type="journal article" date="2011" name="Stand. Genomic Sci.">
        <title>Complete genome sequence of Thermomonospora curvata type strain (B9).</title>
        <authorList>
            <person name="Chertkov O."/>
            <person name="Sikorski J."/>
            <person name="Nolan M."/>
            <person name="Lapidus A."/>
            <person name="Lucas S."/>
            <person name="Del Rio T.G."/>
            <person name="Tice H."/>
            <person name="Cheng J.F."/>
            <person name="Goodwin L."/>
            <person name="Pitluck S."/>
            <person name="Liolios K."/>
            <person name="Ivanova N."/>
            <person name="Mavromatis K."/>
            <person name="Mikhailova N."/>
            <person name="Ovchinnikova G."/>
            <person name="Pati A."/>
            <person name="Chen A."/>
            <person name="Palaniappan K."/>
            <person name="Djao O.D."/>
            <person name="Land M."/>
            <person name="Hauser L."/>
            <person name="Chang Y.J."/>
            <person name="Jeffries C.D."/>
            <person name="Brettin T."/>
            <person name="Han C."/>
            <person name="Detter J.C."/>
            <person name="Rohde M."/>
            <person name="Goker M."/>
            <person name="Woyke T."/>
            <person name="Bristow J."/>
            <person name="Eisen J.A."/>
            <person name="Markowitz V."/>
            <person name="Hugenholtz P."/>
            <person name="Klenk H.P."/>
            <person name="Kyrpides N.C."/>
        </authorList>
    </citation>
    <scope>NUCLEOTIDE SEQUENCE [LARGE SCALE GENOMIC DNA]</scope>
    <source>
        <strain evidence="2">ATCC 19995 / DSM 43183 / JCM 3096 / KCTC 9072 / NBRC 15933 / NCIMB 10081 / Henssen B9</strain>
    </source>
</reference>
<dbReference type="AlphaFoldDB" id="D1ABH3"/>
<dbReference type="eggNOG" id="ENOG50333YK">
    <property type="taxonomic scope" value="Bacteria"/>
</dbReference>
<protein>
    <submittedName>
        <fullName evidence="1">Uncharacterized protein</fullName>
    </submittedName>
</protein>
<dbReference type="OrthoDB" id="3527070at2"/>
<proteinExistence type="predicted"/>
<dbReference type="STRING" id="471852.Tcur_1633"/>
<evidence type="ECO:0000313" key="1">
    <source>
        <dbReference type="EMBL" id="ACY97209.1"/>
    </source>
</evidence>
<dbReference type="KEGG" id="tcu:Tcur_1633"/>
<evidence type="ECO:0000313" key="2">
    <source>
        <dbReference type="Proteomes" id="UP000001918"/>
    </source>
</evidence>
<sequence>MTDAELLQLVRAAFAAYDPVPQHVLADARAALRWREADAAPARLVETGQDRRTPVLRETGARLLTFTGGGLTVELEVSGAGPAYQLAGQLLPPAQALVRVRHTGGELAGRAEAAGQFVVEGVPAGPVSLLILPDGGSPVVTDWIRL</sequence>
<dbReference type="Proteomes" id="UP000001918">
    <property type="component" value="Chromosome"/>
</dbReference>
<dbReference type="HOGENOM" id="CLU_125494_1_0_11"/>
<name>D1ABH3_THECD</name>